<dbReference type="InterPro" id="IPR036890">
    <property type="entry name" value="HATPase_C_sf"/>
</dbReference>
<keyword evidence="15" id="KW-1185">Reference proteome</keyword>
<evidence type="ECO:0000256" key="8">
    <source>
        <dbReference type="ARBA" id="ARBA00022989"/>
    </source>
</evidence>
<dbReference type="RefSeq" id="WP_184000522.1">
    <property type="nucleotide sequence ID" value="NZ_JACIEH010000005.1"/>
</dbReference>
<dbReference type="InterPro" id="IPR004358">
    <property type="entry name" value="Sig_transdc_His_kin-like_C"/>
</dbReference>
<evidence type="ECO:0000256" key="11">
    <source>
        <dbReference type="SAM" id="Phobius"/>
    </source>
</evidence>
<dbReference type="InterPro" id="IPR003660">
    <property type="entry name" value="HAMP_dom"/>
</dbReference>
<evidence type="ECO:0000259" key="13">
    <source>
        <dbReference type="PROSITE" id="PS50885"/>
    </source>
</evidence>
<keyword evidence="8 11" id="KW-1133">Transmembrane helix</keyword>
<dbReference type="SMART" id="SM00387">
    <property type="entry name" value="HATPase_c"/>
    <property type="match status" value="1"/>
</dbReference>
<dbReference type="AlphaFoldDB" id="A0A7W6JX67"/>
<dbReference type="PANTHER" id="PTHR45436:SF8">
    <property type="entry name" value="HISTIDINE KINASE"/>
    <property type="match status" value="1"/>
</dbReference>
<reference evidence="14 15" key="1">
    <citation type="submission" date="2020-08" db="EMBL/GenBank/DDBJ databases">
        <title>Genomic Encyclopedia of Type Strains, Phase IV (KMG-IV): sequencing the most valuable type-strain genomes for metagenomic binning, comparative biology and taxonomic classification.</title>
        <authorList>
            <person name="Goeker M."/>
        </authorList>
    </citation>
    <scope>NUCLEOTIDE SEQUENCE [LARGE SCALE GENOMIC DNA]</scope>
    <source>
        <strain evidence="14 15">DSM 101806</strain>
    </source>
</reference>
<keyword evidence="6 11" id="KW-0812">Transmembrane</keyword>
<keyword evidence="7 14" id="KW-0418">Kinase</keyword>
<keyword evidence="4" id="KW-0597">Phosphoprotein</keyword>
<dbReference type="PROSITE" id="PS50885">
    <property type="entry name" value="HAMP"/>
    <property type="match status" value="1"/>
</dbReference>
<evidence type="ECO:0000256" key="9">
    <source>
        <dbReference type="ARBA" id="ARBA00023012"/>
    </source>
</evidence>
<evidence type="ECO:0000256" key="6">
    <source>
        <dbReference type="ARBA" id="ARBA00022692"/>
    </source>
</evidence>
<dbReference type="PANTHER" id="PTHR45436">
    <property type="entry name" value="SENSOR HISTIDINE KINASE YKOH"/>
    <property type="match status" value="1"/>
</dbReference>
<sequence length="455" mass="48758">MQTPRLLVSGAFRFAIALALVFALGAVALLAIVEHSVSAYAVEAAGDGILAEHDVLVGEFETSGRAALIAAINRHTRAVREDQFHYLLFDAAGARLAGALPAAAARTGWHEFEVFDPDRGGSGRPVPVRAFGSRLADGTLLVVANDISDLQDLRTGLRTSTVAFGVLISLLALAGGLVVGTLFLRRLDHVNNAIARINDGRLNERLPRIGMGPEFDELSVNLNRMLDRIEVLMNGLRQVSTDIAHDLRTPLTRLRQRLERMQLGTDPAPVPEQIDGAMAQIDEILGIFGALLRIGAMEARGAQASLGTADLSEMLGRLGQLYAPAIEDAEHVLDVSIAPEITVRGDIELLTQAVTNLIENAMNHTPAGSRIQLELERDGDQVRLMVADNGPGIAAEERSRVLGRFYRIDSSRSTPGAGLGLALVDSIARLHGATLTLADNTPGLRVELLFPHAPR</sequence>
<evidence type="ECO:0000256" key="10">
    <source>
        <dbReference type="ARBA" id="ARBA00023136"/>
    </source>
</evidence>
<accession>A0A7W6JX67</accession>
<dbReference type="CDD" id="cd00082">
    <property type="entry name" value="HisKA"/>
    <property type="match status" value="1"/>
</dbReference>
<organism evidence="14 15">
    <name type="scientific">Sphingomonas kyeonggiensis</name>
    <dbReference type="NCBI Taxonomy" id="1268553"/>
    <lineage>
        <taxon>Bacteria</taxon>
        <taxon>Pseudomonadati</taxon>
        <taxon>Pseudomonadota</taxon>
        <taxon>Alphaproteobacteria</taxon>
        <taxon>Sphingomonadales</taxon>
        <taxon>Sphingomonadaceae</taxon>
        <taxon>Sphingomonas</taxon>
    </lineage>
</organism>
<dbReference type="InterPro" id="IPR005467">
    <property type="entry name" value="His_kinase_dom"/>
</dbReference>
<evidence type="ECO:0000256" key="4">
    <source>
        <dbReference type="ARBA" id="ARBA00022553"/>
    </source>
</evidence>
<dbReference type="Proteomes" id="UP000557392">
    <property type="component" value="Unassembled WGS sequence"/>
</dbReference>
<dbReference type="InterPro" id="IPR003661">
    <property type="entry name" value="HisK_dim/P_dom"/>
</dbReference>
<name>A0A7W6JX67_9SPHN</name>
<dbReference type="Gene3D" id="1.10.287.130">
    <property type="match status" value="1"/>
</dbReference>
<keyword evidence="9" id="KW-0902">Two-component regulatory system</keyword>
<feature type="transmembrane region" description="Helical" evidence="11">
    <location>
        <begin position="162"/>
        <end position="184"/>
    </location>
</feature>
<comment type="subcellular location">
    <subcellularLocation>
        <location evidence="2">Membrane</location>
    </subcellularLocation>
</comment>
<dbReference type="EC" id="2.7.13.3" evidence="3"/>
<feature type="domain" description="HAMP" evidence="13">
    <location>
        <begin position="181"/>
        <end position="234"/>
    </location>
</feature>
<comment type="catalytic activity">
    <reaction evidence="1">
        <text>ATP + protein L-histidine = ADP + protein N-phospho-L-histidine.</text>
        <dbReference type="EC" id="2.7.13.3"/>
    </reaction>
</comment>
<evidence type="ECO:0000313" key="14">
    <source>
        <dbReference type="EMBL" id="MBB4101170.1"/>
    </source>
</evidence>
<dbReference type="PROSITE" id="PS50109">
    <property type="entry name" value="HIS_KIN"/>
    <property type="match status" value="1"/>
</dbReference>
<dbReference type="Pfam" id="PF00672">
    <property type="entry name" value="HAMP"/>
    <property type="match status" value="1"/>
</dbReference>
<dbReference type="InterPro" id="IPR036097">
    <property type="entry name" value="HisK_dim/P_sf"/>
</dbReference>
<feature type="transmembrane region" description="Helical" evidence="11">
    <location>
        <begin position="12"/>
        <end position="33"/>
    </location>
</feature>
<dbReference type="InterPro" id="IPR050428">
    <property type="entry name" value="TCS_sensor_his_kinase"/>
</dbReference>
<keyword evidence="10 11" id="KW-0472">Membrane</keyword>
<evidence type="ECO:0000256" key="3">
    <source>
        <dbReference type="ARBA" id="ARBA00012438"/>
    </source>
</evidence>
<dbReference type="SMART" id="SM00304">
    <property type="entry name" value="HAMP"/>
    <property type="match status" value="1"/>
</dbReference>
<dbReference type="SMART" id="SM00388">
    <property type="entry name" value="HisKA"/>
    <property type="match status" value="1"/>
</dbReference>
<evidence type="ECO:0000259" key="12">
    <source>
        <dbReference type="PROSITE" id="PS50109"/>
    </source>
</evidence>
<dbReference type="SUPFAM" id="SSF158472">
    <property type="entry name" value="HAMP domain-like"/>
    <property type="match status" value="1"/>
</dbReference>
<dbReference type="CDD" id="cd00075">
    <property type="entry name" value="HATPase"/>
    <property type="match status" value="1"/>
</dbReference>
<comment type="caution">
    <text evidence="14">The sequence shown here is derived from an EMBL/GenBank/DDBJ whole genome shotgun (WGS) entry which is preliminary data.</text>
</comment>
<dbReference type="GO" id="GO:0000155">
    <property type="term" value="F:phosphorelay sensor kinase activity"/>
    <property type="evidence" value="ECO:0007669"/>
    <property type="project" value="InterPro"/>
</dbReference>
<gene>
    <name evidence="14" type="ORF">GGR46_004760</name>
</gene>
<dbReference type="EMBL" id="JACIEH010000005">
    <property type="protein sequence ID" value="MBB4101170.1"/>
    <property type="molecule type" value="Genomic_DNA"/>
</dbReference>
<dbReference type="SUPFAM" id="SSF47384">
    <property type="entry name" value="Homodimeric domain of signal transducing histidine kinase"/>
    <property type="match status" value="1"/>
</dbReference>
<dbReference type="Pfam" id="PF02518">
    <property type="entry name" value="HATPase_c"/>
    <property type="match status" value="1"/>
</dbReference>
<dbReference type="Gene3D" id="3.30.565.10">
    <property type="entry name" value="Histidine kinase-like ATPase, C-terminal domain"/>
    <property type="match status" value="1"/>
</dbReference>
<evidence type="ECO:0000256" key="1">
    <source>
        <dbReference type="ARBA" id="ARBA00000085"/>
    </source>
</evidence>
<proteinExistence type="predicted"/>
<evidence type="ECO:0000256" key="7">
    <source>
        <dbReference type="ARBA" id="ARBA00022777"/>
    </source>
</evidence>
<feature type="domain" description="Histidine kinase" evidence="12">
    <location>
        <begin position="242"/>
        <end position="454"/>
    </location>
</feature>
<evidence type="ECO:0000256" key="5">
    <source>
        <dbReference type="ARBA" id="ARBA00022679"/>
    </source>
</evidence>
<keyword evidence="5" id="KW-0808">Transferase</keyword>
<dbReference type="InterPro" id="IPR003594">
    <property type="entry name" value="HATPase_dom"/>
</dbReference>
<dbReference type="GO" id="GO:0005886">
    <property type="term" value="C:plasma membrane"/>
    <property type="evidence" value="ECO:0007669"/>
    <property type="project" value="TreeGrafter"/>
</dbReference>
<evidence type="ECO:0000256" key="2">
    <source>
        <dbReference type="ARBA" id="ARBA00004370"/>
    </source>
</evidence>
<dbReference type="PRINTS" id="PR00344">
    <property type="entry name" value="BCTRLSENSOR"/>
</dbReference>
<protein>
    <recommendedName>
        <fullName evidence="3">histidine kinase</fullName>
        <ecNumber evidence="3">2.7.13.3</ecNumber>
    </recommendedName>
</protein>
<dbReference type="SUPFAM" id="SSF55874">
    <property type="entry name" value="ATPase domain of HSP90 chaperone/DNA topoisomerase II/histidine kinase"/>
    <property type="match status" value="1"/>
</dbReference>
<evidence type="ECO:0000313" key="15">
    <source>
        <dbReference type="Proteomes" id="UP000557392"/>
    </source>
</evidence>